<keyword evidence="3 6" id="KW-0812">Transmembrane</keyword>
<feature type="transmembrane region" description="Helical" evidence="6">
    <location>
        <begin position="98"/>
        <end position="115"/>
    </location>
</feature>
<comment type="caution">
    <text evidence="8">The sequence shown here is derived from an EMBL/GenBank/DDBJ whole genome shotgun (WGS) entry which is preliminary data.</text>
</comment>
<feature type="transmembrane region" description="Helical" evidence="6">
    <location>
        <begin position="237"/>
        <end position="254"/>
    </location>
</feature>
<protein>
    <submittedName>
        <fullName evidence="8">Drug/metabolite transporter (DMT)-like permease</fullName>
    </submittedName>
</protein>
<feature type="transmembrane region" description="Helical" evidence="6">
    <location>
        <begin position="178"/>
        <end position="195"/>
    </location>
</feature>
<feature type="transmembrane region" description="Helical" evidence="6">
    <location>
        <begin position="145"/>
        <end position="166"/>
    </location>
</feature>
<comment type="subcellular location">
    <subcellularLocation>
        <location evidence="1">Membrane</location>
        <topology evidence="1">Multi-pass membrane protein</topology>
    </subcellularLocation>
</comment>
<feature type="domain" description="EamA" evidence="7">
    <location>
        <begin position="7"/>
        <end position="138"/>
    </location>
</feature>
<feature type="transmembrane region" description="Helical" evidence="6">
    <location>
        <begin position="207"/>
        <end position="230"/>
    </location>
</feature>
<organism evidence="8 9">
    <name type="scientific">Ezakiella coagulans</name>
    <dbReference type="NCBI Taxonomy" id="46507"/>
    <lineage>
        <taxon>Bacteria</taxon>
        <taxon>Bacillati</taxon>
        <taxon>Bacillota</taxon>
        <taxon>Tissierellia</taxon>
        <taxon>Ezakiella</taxon>
    </lineage>
</organism>
<keyword evidence="5 6" id="KW-0472">Membrane</keyword>
<proteinExistence type="inferred from homology"/>
<evidence type="ECO:0000256" key="2">
    <source>
        <dbReference type="ARBA" id="ARBA00007362"/>
    </source>
</evidence>
<gene>
    <name evidence="8" type="ORF">C7381_10442</name>
</gene>
<evidence type="ECO:0000256" key="5">
    <source>
        <dbReference type="ARBA" id="ARBA00023136"/>
    </source>
</evidence>
<dbReference type="InterPro" id="IPR037185">
    <property type="entry name" value="EmrE-like"/>
</dbReference>
<sequence length="283" mass="31058">MDRTHKASIFMLLSAFSFSIMQIAVKYTAQTIPIAELVFMRNFVMLLVAGSVVIKNKKPLFKEKKNLPLILGRGFFGMLGVFLYFQGTKYLPSAEASVLQKSSPFFVAIFAYITMKEPMSKADIISMIVAFIGVLFVTKPSASGFNFYAVIALLSGIFAAMAYTCIGMLKGKEESHTIMLSFAIVTCVCMIPLMFGNFKVPNLHETMGLAVIGLCGMLGQWFLTFGYMMAPAGKVSIFNYTTVVFTSILGYIIFGDKIDLLSGIGILLIFMGAYVAYVGKNKA</sequence>
<dbReference type="PANTHER" id="PTHR22911:SF6">
    <property type="entry name" value="SOLUTE CARRIER FAMILY 35 MEMBER G1"/>
    <property type="match status" value="1"/>
</dbReference>
<reference evidence="8 9" key="1">
    <citation type="submission" date="2018-04" db="EMBL/GenBank/DDBJ databases">
        <title>Genomic Encyclopedia of Type Strains, Phase IV (KMG-IV): sequencing the most valuable type-strain genomes for metagenomic binning, comparative biology and taxonomic classification.</title>
        <authorList>
            <person name="Goeker M."/>
        </authorList>
    </citation>
    <scope>NUCLEOTIDE SEQUENCE [LARGE SCALE GENOMIC DNA]</scope>
    <source>
        <strain evidence="8 9">DSM 20705</strain>
    </source>
</reference>
<keyword evidence="9" id="KW-1185">Reference proteome</keyword>
<comment type="similarity">
    <text evidence="2">Belongs to the EamA transporter family.</text>
</comment>
<dbReference type="EMBL" id="QEKV01000004">
    <property type="protein sequence ID" value="PVY94541.1"/>
    <property type="molecule type" value="Genomic_DNA"/>
</dbReference>
<feature type="transmembrane region" description="Helical" evidence="6">
    <location>
        <begin position="31"/>
        <end position="54"/>
    </location>
</feature>
<evidence type="ECO:0000313" key="8">
    <source>
        <dbReference type="EMBL" id="PVY94541.1"/>
    </source>
</evidence>
<accession>A0A2U1E3P6</accession>
<keyword evidence="4 6" id="KW-1133">Transmembrane helix</keyword>
<feature type="transmembrane region" description="Helical" evidence="6">
    <location>
        <begin position="260"/>
        <end position="279"/>
    </location>
</feature>
<evidence type="ECO:0000256" key="6">
    <source>
        <dbReference type="SAM" id="Phobius"/>
    </source>
</evidence>
<dbReference type="Pfam" id="PF00892">
    <property type="entry name" value="EamA"/>
    <property type="match status" value="2"/>
</dbReference>
<dbReference type="GO" id="GO:0016020">
    <property type="term" value="C:membrane"/>
    <property type="evidence" value="ECO:0007669"/>
    <property type="project" value="UniProtKB-SubCell"/>
</dbReference>
<feature type="domain" description="EamA" evidence="7">
    <location>
        <begin position="149"/>
        <end position="277"/>
    </location>
</feature>
<evidence type="ECO:0000256" key="1">
    <source>
        <dbReference type="ARBA" id="ARBA00004141"/>
    </source>
</evidence>
<dbReference type="Proteomes" id="UP000245793">
    <property type="component" value="Unassembled WGS sequence"/>
</dbReference>
<name>A0A2U1E3P6_9FIRM</name>
<dbReference type="Gene3D" id="1.10.3730.20">
    <property type="match status" value="1"/>
</dbReference>
<feature type="transmembrane region" description="Helical" evidence="6">
    <location>
        <begin position="66"/>
        <end position="86"/>
    </location>
</feature>
<feature type="transmembrane region" description="Helical" evidence="6">
    <location>
        <begin position="122"/>
        <end position="139"/>
    </location>
</feature>
<dbReference type="AlphaFoldDB" id="A0A2U1E3P6"/>
<evidence type="ECO:0000256" key="4">
    <source>
        <dbReference type="ARBA" id="ARBA00022989"/>
    </source>
</evidence>
<evidence type="ECO:0000256" key="3">
    <source>
        <dbReference type="ARBA" id="ARBA00022692"/>
    </source>
</evidence>
<evidence type="ECO:0000259" key="7">
    <source>
        <dbReference type="Pfam" id="PF00892"/>
    </source>
</evidence>
<feature type="transmembrane region" description="Helical" evidence="6">
    <location>
        <begin position="7"/>
        <end position="25"/>
    </location>
</feature>
<dbReference type="SUPFAM" id="SSF103481">
    <property type="entry name" value="Multidrug resistance efflux transporter EmrE"/>
    <property type="match status" value="2"/>
</dbReference>
<dbReference type="RefSeq" id="WP_034545430.1">
    <property type="nucleotide sequence ID" value="NZ_CAUPJO010000002.1"/>
</dbReference>
<dbReference type="PANTHER" id="PTHR22911">
    <property type="entry name" value="ACYL-MALONYL CONDENSING ENZYME-RELATED"/>
    <property type="match status" value="1"/>
</dbReference>
<dbReference type="InterPro" id="IPR000620">
    <property type="entry name" value="EamA_dom"/>
</dbReference>
<evidence type="ECO:0000313" key="9">
    <source>
        <dbReference type="Proteomes" id="UP000245793"/>
    </source>
</evidence>